<dbReference type="AlphaFoldDB" id="A0A1L9RR67"/>
<feature type="region of interest" description="Disordered" evidence="1">
    <location>
        <begin position="85"/>
        <end position="110"/>
    </location>
</feature>
<evidence type="ECO:0008006" key="4">
    <source>
        <dbReference type="Google" id="ProtNLM"/>
    </source>
</evidence>
<protein>
    <recommendedName>
        <fullName evidence="4">DNA-directed RNA polymerase III subunit Rpc5</fullName>
    </recommendedName>
</protein>
<reference evidence="3" key="1">
    <citation type="journal article" date="2017" name="Genome Biol.">
        <title>Comparative genomics reveals high biological diversity and specific adaptations in the industrially and medically important fungal genus Aspergillus.</title>
        <authorList>
            <person name="de Vries R.P."/>
            <person name="Riley R."/>
            <person name="Wiebenga A."/>
            <person name="Aguilar-Osorio G."/>
            <person name="Amillis S."/>
            <person name="Uchima C.A."/>
            <person name="Anderluh G."/>
            <person name="Asadollahi M."/>
            <person name="Askin M."/>
            <person name="Barry K."/>
            <person name="Battaglia E."/>
            <person name="Bayram O."/>
            <person name="Benocci T."/>
            <person name="Braus-Stromeyer S.A."/>
            <person name="Caldana C."/>
            <person name="Canovas D."/>
            <person name="Cerqueira G.C."/>
            <person name="Chen F."/>
            <person name="Chen W."/>
            <person name="Choi C."/>
            <person name="Clum A."/>
            <person name="Dos Santos R.A."/>
            <person name="Damasio A.R."/>
            <person name="Diallinas G."/>
            <person name="Emri T."/>
            <person name="Fekete E."/>
            <person name="Flipphi M."/>
            <person name="Freyberg S."/>
            <person name="Gallo A."/>
            <person name="Gournas C."/>
            <person name="Habgood R."/>
            <person name="Hainaut M."/>
            <person name="Harispe M.L."/>
            <person name="Henrissat B."/>
            <person name="Hilden K.S."/>
            <person name="Hope R."/>
            <person name="Hossain A."/>
            <person name="Karabika E."/>
            <person name="Karaffa L."/>
            <person name="Karanyi Z."/>
            <person name="Krasevec N."/>
            <person name="Kuo A."/>
            <person name="Kusch H."/>
            <person name="LaButti K."/>
            <person name="Lagendijk E.L."/>
            <person name="Lapidus A."/>
            <person name="Levasseur A."/>
            <person name="Lindquist E."/>
            <person name="Lipzen A."/>
            <person name="Logrieco A.F."/>
            <person name="MacCabe A."/>
            <person name="Maekelae M.R."/>
            <person name="Malavazi I."/>
            <person name="Melin P."/>
            <person name="Meyer V."/>
            <person name="Mielnichuk N."/>
            <person name="Miskei M."/>
            <person name="Molnar A.P."/>
            <person name="Mule G."/>
            <person name="Ngan C.Y."/>
            <person name="Orejas M."/>
            <person name="Orosz E."/>
            <person name="Ouedraogo J.P."/>
            <person name="Overkamp K.M."/>
            <person name="Park H.-S."/>
            <person name="Perrone G."/>
            <person name="Piumi F."/>
            <person name="Punt P.J."/>
            <person name="Ram A.F."/>
            <person name="Ramon A."/>
            <person name="Rauscher S."/>
            <person name="Record E."/>
            <person name="Riano-Pachon D.M."/>
            <person name="Robert V."/>
            <person name="Roehrig J."/>
            <person name="Ruller R."/>
            <person name="Salamov A."/>
            <person name="Salih N.S."/>
            <person name="Samson R.A."/>
            <person name="Sandor E."/>
            <person name="Sanguinetti M."/>
            <person name="Schuetze T."/>
            <person name="Sepcic K."/>
            <person name="Shelest E."/>
            <person name="Sherlock G."/>
            <person name="Sophianopoulou V."/>
            <person name="Squina F.M."/>
            <person name="Sun H."/>
            <person name="Susca A."/>
            <person name="Todd R.B."/>
            <person name="Tsang A."/>
            <person name="Unkles S.E."/>
            <person name="van de Wiele N."/>
            <person name="van Rossen-Uffink D."/>
            <person name="Oliveira J.V."/>
            <person name="Vesth T.C."/>
            <person name="Visser J."/>
            <person name="Yu J.-H."/>
            <person name="Zhou M."/>
            <person name="Andersen M.R."/>
            <person name="Archer D.B."/>
            <person name="Baker S.E."/>
            <person name="Benoit I."/>
            <person name="Brakhage A.A."/>
            <person name="Braus G.H."/>
            <person name="Fischer R."/>
            <person name="Frisvad J.C."/>
            <person name="Goldman G.H."/>
            <person name="Houbraken J."/>
            <person name="Oakley B."/>
            <person name="Pocsi I."/>
            <person name="Scazzocchio C."/>
            <person name="Seiboth B."/>
            <person name="vanKuyk P.A."/>
            <person name="Wortman J."/>
            <person name="Dyer P.S."/>
            <person name="Grigoriev I.V."/>
        </authorList>
    </citation>
    <scope>NUCLEOTIDE SEQUENCE [LARGE SCALE GENOMIC DNA]</scope>
    <source>
        <strain evidence="3">DTO 134E9</strain>
    </source>
</reference>
<accession>A0A1L9RR67</accession>
<dbReference type="VEuPathDB" id="FungiDB:ASPWEDRAFT_39143"/>
<name>A0A1L9RR67_ASPWE</name>
<feature type="region of interest" description="Disordered" evidence="1">
    <location>
        <begin position="285"/>
        <end position="324"/>
    </location>
</feature>
<sequence>MDSSEDPVVASYDVLLTDSEISRFVLQYLDRDPKNPYDESHKQKPTALRMKPKTGLVEVDIPIDPRINYDVTKGLKYGDAMKKSRTAREGGGHGMAGGFSTGASAPAGNRVKMEGNGDVEMGGMDSKGDTASLLRVQTLGGRVKTAEEGDPVYMLAAFRGKNLHLSPVSAVVQLQPQLHHLDALEEIPSKARGKARNEGNEEKSAEAEGRTIDVKIKAAEDGEQAMVAGNLELLKQMQDEKWNSYDWVDAEDYEAYQTYEDYMIHQNIDDLPQLESAIESEDYLDKMSAPRIDPARPEMTGWAMKQNRKKQGEGETPESGTEEG</sequence>
<dbReference type="PANTHER" id="PTHR12069">
    <property type="entry name" value="DNA-DIRECTED RNA POLYMERASES III 80 KDA POLYPEPTIDE RNA POLYMERASE III SUBUNIT 5"/>
    <property type="match status" value="1"/>
</dbReference>
<evidence type="ECO:0000313" key="3">
    <source>
        <dbReference type="Proteomes" id="UP000184383"/>
    </source>
</evidence>
<dbReference type="OrthoDB" id="340681at2759"/>
<dbReference type="EMBL" id="KV878211">
    <property type="protein sequence ID" value="OJJ37456.1"/>
    <property type="molecule type" value="Genomic_DNA"/>
</dbReference>
<dbReference type="PANTHER" id="PTHR12069:SF0">
    <property type="entry name" value="DNA-DIRECTED RNA POLYMERASE III SUBUNIT RPC5"/>
    <property type="match status" value="1"/>
</dbReference>
<dbReference type="InterPro" id="IPR006886">
    <property type="entry name" value="RNA_pol_III_Rpc5"/>
</dbReference>
<dbReference type="STRING" id="1073089.A0A1L9RR67"/>
<dbReference type="Proteomes" id="UP000184383">
    <property type="component" value="Unassembled WGS sequence"/>
</dbReference>
<evidence type="ECO:0000256" key="1">
    <source>
        <dbReference type="SAM" id="MobiDB-lite"/>
    </source>
</evidence>
<dbReference type="GO" id="GO:0005666">
    <property type="term" value="C:RNA polymerase III complex"/>
    <property type="evidence" value="ECO:0007669"/>
    <property type="project" value="TreeGrafter"/>
</dbReference>
<feature type="region of interest" description="Disordered" evidence="1">
    <location>
        <begin position="190"/>
        <end position="209"/>
    </location>
</feature>
<evidence type="ECO:0000313" key="2">
    <source>
        <dbReference type="EMBL" id="OJJ37456.1"/>
    </source>
</evidence>
<keyword evidence="3" id="KW-1185">Reference proteome</keyword>
<dbReference type="GO" id="GO:0042797">
    <property type="term" value="P:tRNA transcription by RNA polymerase III"/>
    <property type="evidence" value="ECO:0007669"/>
    <property type="project" value="TreeGrafter"/>
</dbReference>
<dbReference type="GeneID" id="63750888"/>
<dbReference type="RefSeq" id="XP_040691132.1">
    <property type="nucleotide sequence ID" value="XM_040835040.1"/>
</dbReference>
<organism evidence="2 3">
    <name type="scientific">Aspergillus wentii DTO 134E9</name>
    <dbReference type="NCBI Taxonomy" id="1073089"/>
    <lineage>
        <taxon>Eukaryota</taxon>
        <taxon>Fungi</taxon>
        <taxon>Dikarya</taxon>
        <taxon>Ascomycota</taxon>
        <taxon>Pezizomycotina</taxon>
        <taxon>Eurotiomycetes</taxon>
        <taxon>Eurotiomycetidae</taxon>
        <taxon>Eurotiales</taxon>
        <taxon>Aspergillaceae</taxon>
        <taxon>Aspergillus</taxon>
        <taxon>Aspergillus subgen. Cremei</taxon>
    </lineage>
</organism>
<gene>
    <name evidence="2" type="ORF">ASPWEDRAFT_39143</name>
</gene>
<dbReference type="Pfam" id="PF04801">
    <property type="entry name" value="RPC5"/>
    <property type="match status" value="2"/>
</dbReference>
<proteinExistence type="predicted"/>